<keyword evidence="1" id="KW-0808">Transferase</keyword>
<dbReference type="EMBL" id="CP116614">
    <property type="protein sequence ID" value="WCG03786.1"/>
    <property type="molecule type" value="Genomic_DNA"/>
</dbReference>
<dbReference type="RefSeq" id="WP_271935638.1">
    <property type="nucleotide sequence ID" value="NZ_CP116614.1"/>
</dbReference>
<dbReference type="GO" id="GO:0008168">
    <property type="term" value="F:methyltransferase activity"/>
    <property type="evidence" value="ECO:0007669"/>
    <property type="project" value="UniProtKB-KW"/>
</dbReference>
<name>A0AAF0BGF6_PORGN</name>
<gene>
    <name evidence="1" type="ORF">NY151_03355</name>
</gene>
<dbReference type="AlphaFoldDB" id="A0AAF0BGF6"/>
<evidence type="ECO:0000313" key="1">
    <source>
        <dbReference type="EMBL" id="WCG03786.1"/>
    </source>
</evidence>
<keyword evidence="1" id="KW-0489">Methyltransferase</keyword>
<dbReference type="Proteomes" id="UP001179501">
    <property type="component" value="Chromosome"/>
</dbReference>
<protein>
    <submittedName>
        <fullName evidence="1">DNA methylase</fullName>
    </submittedName>
</protein>
<proteinExistence type="predicted"/>
<evidence type="ECO:0000313" key="2">
    <source>
        <dbReference type="Proteomes" id="UP001179501"/>
    </source>
</evidence>
<accession>A0AAF0BGF6</accession>
<dbReference type="GO" id="GO:0032259">
    <property type="term" value="P:methylation"/>
    <property type="evidence" value="ECO:0007669"/>
    <property type="project" value="UniProtKB-KW"/>
</dbReference>
<sequence>MQVAPQGGIYNYFHSLLPPLSLAPFMRRTPLPSTLLFFKGLINI</sequence>
<reference evidence="1" key="1">
    <citation type="submission" date="2023-01" db="EMBL/GenBank/DDBJ databases">
        <title>Phages are important unrecognized players in the ecology of the oral pathogen Porphyromonas gingivalis.</title>
        <authorList>
            <person name="Matrishin C.B."/>
            <person name="Kauffman K.M."/>
        </authorList>
    </citation>
    <scope>NUCLEOTIDE SEQUENCE</scope>
    <source>
        <strain evidence="1">ATCC 49417</strain>
    </source>
</reference>
<organism evidence="1 2">
    <name type="scientific">Porphyromonas gingivalis</name>
    <name type="common">Bacteroides gingivalis</name>
    <dbReference type="NCBI Taxonomy" id="837"/>
    <lineage>
        <taxon>Bacteria</taxon>
        <taxon>Pseudomonadati</taxon>
        <taxon>Bacteroidota</taxon>
        <taxon>Bacteroidia</taxon>
        <taxon>Bacteroidales</taxon>
        <taxon>Porphyromonadaceae</taxon>
        <taxon>Porphyromonas</taxon>
    </lineage>
</organism>